<comment type="caution">
    <text evidence="1">The sequence shown here is derived from an EMBL/GenBank/DDBJ whole genome shotgun (WGS) entry which is preliminary data.</text>
</comment>
<name>A0A2G8SH27_9APHY</name>
<dbReference type="EMBL" id="AYKW01000008">
    <property type="protein sequence ID" value="PIL33079.1"/>
    <property type="molecule type" value="Genomic_DNA"/>
</dbReference>
<dbReference type="Proteomes" id="UP000230002">
    <property type="component" value="Unassembled WGS sequence"/>
</dbReference>
<dbReference type="AlphaFoldDB" id="A0A2G8SH27"/>
<accession>A0A2G8SH27</accession>
<keyword evidence="2" id="KW-1185">Reference proteome</keyword>
<organism evidence="1 2">
    <name type="scientific">Ganoderma sinense ZZ0214-1</name>
    <dbReference type="NCBI Taxonomy" id="1077348"/>
    <lineage>
        <taxon>Eukaryota</taxon>
        <taxon>Fungi</taxon>
        <taxon>Dikarya</taxon>
        <taxon>Basidiomycota</taxon>
        <taxon>Agaricomycotina</taxon>
        <taxon>Agaricomycetes</taxon>
        <taxon>Polyporales</taxon>
        <taxon>Polyporaceae</taxon>
        <taxon>Ganoderma</taxon>
    </lineage>
</organism>
<gene>
    <name evidence="1" type="ORF">GSI_04528</name>
</gene>
<proteinExistence type="predicted"/>
<reference evidence="1 2" key="1">
    <citation type="journal article" date="2015" name="Sci. Rep.">
        <title>Chromosome-level genome map provides insights into diverse defense mechanisms in the medicinal fungus Ganoderma sinense.</title>
        <authorList>
            <person name="Zhu Y."/>
            <person name="Xu J."/>
            <person name="Sun C."/>
            <person name="Zhou S."/>
            <person name="Xu H."/>
            <person name="Nelson D.R."/>
            <person name="Qian J."/>
            <person name="Song J."/>
            <person name="Luo H."/>
            <person name="Xiang L."/>
            <person name="Li Y."/>
            <person name="Xu Z."/>
            <person name="Ji A."/>
            <person name="Wang L."/>
            <person name="Lu S."/>
            <person name="Hayward A."/>
            <person name="Sun W."/>
            <person name="Li X."/>
            <person name="Schwartz D.C."/>
            <person name="Wang Y."/>
            <person name="Chen S."/>
        </authorList>
    </citation>
    <scope>NUCLEOTIDE SEQUENCE [LARGE SCALE GENOMIC DNA]</scope>
    <source>
        <strain evidence="1 2">ZZ0214-1</strain>
    </source>
</reference>
<evidence type="ECO:0000313" key="1">
    <source>
        <dbReference type="EMBL" id="PIL33079.1"/>
    </source>
</evidence>
<protein>
    <submittedName>
        <fullName evidence="1">Uncharacterized protein</fullName>
    </submittedName>
</protein>
<evidence type="ECO:0000313" key="2">
    <source>
        <dbReference type="Proteomes" id="UP000230002"/>
    </source>
</evidence>
<sequence>MSVAVVAICGASGVGCGGGIDQREECEHSPKDFFRLDLDIPMHSALAREAEPPTGVLVHVIGVAQRLDECLSPLLGRIYPLPSTRFVSHAFALIGSSTAFGG</sequence>